<dbReference type="RefSeq" id="YP_009483418.1">
    <property type="nucleotide sequence ID" value="NC_037667.1"/>
</dbReference>
<proteinExistence type="predicted"/>
<accession>A0A2U7U9N8</accession>
<evidence type="ECO:0000313" key="1">
    <source>
        <dbReference type="EMBL" id="AVK75149.1"/>
    </source>
</evidence>
<protein>
    <submittedName>
        <fullName evidence="1">Uncharacterized protein</fullName>
    </submittedName>
</protein>
<dbReference type="Proteomes" id="UP000248852">
    <property type="component" value="Segment"/>
</dbReference>
<reference evidence="1" key="1">
    <citation type="journal article" date="2018" name="Nat. Commun.">
        <title>Diversity and evolution of the emerging Pandoraviridae family.</title>
        <authorList>
            <person name="Legendre M."/>
            <person name="Fabre E."/>
            <person name="Poirot O."/>
            <person name="Jeudy S."/>
            <person name="Lartigue A."/>
            <person name="Alempic J.M."/>
            <person name="Beucher L."/>
            <person name="Philippe N."/>
            <person name="Bertaux L."/>
            <person name="Christo-Foroux E."/>
            <person name="Labadie K."/>
            <person name="Coute Y."/>
            <person name="Abergel C."/>
            <person name="Claverie J.M."/>
        </authorList>
    </citation>
    <scope>NUCLEOTIDE SEQUENCE [LARGE SCALE GENOMIC DNA]</scope>
    <source>
        <strain evidence="1">Quercus</strain>
    </source>
</reference>
<dbReference type="KEGG" id="vg:36844290"/>
<sequence>MHAIDSPQHAEQHASVRLDTLPSDLLLFIANGTDAKGHPILDPRCRFQLAQVSHKLRAYVSCPLRSDAARLARHPGATEAWVKGRAASIALVVSQCQSRGVTPEEAARDFVVPSDPHRGEIAALLATAPTCLIVREFVSMVERLIPTTTTEWFPHPHNTSCIGGRRETGDTVRDDTPLGRRSRACRNVVALVCLLGRSDAALDIFSWYNIMCLRTMGACLRAAIARDDGPLVSALLCCVASRPQQFCNDRPSWDLFKHALFVAGAAGKINALRHLVVKGMGQKAPGSLADYPSLAAVHTCYCQDRRKCAFEENNGVLVTHRYWVQTAAAHDQVDVFTCADAEGWDYEERQAIKYAVASGSINVANHMARRFNPTTHSAARWAKKLFTAIAVMCVTTDAESLARGMAWLVSRGVVFALPDTIDLACRLWSRPDLMPCALAVATPSPDPTVPFPFGPHTLHYILSEGEWTMLSRIIVAYGRASDEARVAGQQTHDPTWWTHITRNLQIARSEGAPSSLIMQSKGTPRALFAAYRIARLCQRIPPTPTASKVDDSLVPFLGDIGDDNARIDPVCWARWCNPAPIYARSDADALDPNAYNPWKCDEKVWHCIVSVLAVLDEAGLVTRTLASTPGH</sequence>
<dbReference type="EMBL" id="MG011689">
    <property type="protein sequence ID" value="AVK75149.1"/>
    <property type="molecule type" value="Genomic_DNA"/>
</dbReference>
<gene>
    <name evidence="1" type="ORF">pqer_cds_727</name>
</gene>
<dbReference type="GeneID" id="36844290"/>
<organism evidence="1">
    <name type="scientific">Pandoravirus quercus</name>
    <dbReference type="NCBI Taxonomy" id="2107709"/>
    <lineage>
        <taxon>Viruses</taxon>
        <taxon>Pandoravirus</taxon>
    </lineage>
</organism>
<name>A0A2U7U9N8_9VIRU</name>